<sequence>MEQIDGGRPIDQPDRDIVSIENLQLPRGVIAPDVWGKDKEQPALLSIRIQMADPGFSSAASQDKVNASTIHYGELSKRIRKGCADHADTNAGLKWQDVGFTVQSTLSDMGRKAEGAFSVANAVVELNLPKASMYSESGISLLTVTDYDATGKATVSQRAFVLNNSRCMVLVGVNAYERQARQPVEASLTCFLLSPNKGADSSSDAAFDMESLFAIDRLLAEFLQDTFFETLEALAEATMQSLQEHLLIRKAPGSHVRLRLKKPRAIAFADAPSVEVWRKTPTTGS</sequence>
<dbReference type="eggNOG" id="KOG2544">
    <property type="taxonomic scope" value="Eukaryota"/>
</dbReference>
<gene>
    <name evidence="3" type="ORF">BAUCODRAFT_64347</name>
</gene>
<evidence type="ECO:0000259" key="2">
    <source>
        <dbReference type="SMART" id="SM00905"/>
    </source>
</evidence>
<evidence type="ECO:0000313" key="3">
    <source>
        <dbReference type="EMBL" id="EMC99811.1"/>
    </source>
</evidence>
<evidence type="ECO:0000313" key="4">
    <source>
        <dbReference type="Proteomes" id="UP000011761"/>
    </source>
</evidence>
<proteinExistence type="predicted"/>
<dbReference type="InterPro" id="IPR006157">
    <property type="entry name" value="FolB_dom"/>
</dbReference>
<dbReference type="OrthoDB" id="5425486at2759"/>
<dbReference type="AlphaFoldDB" id="M2MSG2"/>
<organism evidence="3 4">
    <name type="scientific">Baudoinia panamericana (strain UAMH 10762)</name>
    <name type="common">Angels' share fungus</name>
    <name type="synonym">Baudoinia compniacensis (strain UAMH 10762)</name>
    <dbReference type="NCBI Taxonomy" id="717646"/>
    <lineage>
        <taxon>Eukaryota</taxon>
        <taxon>Fungi</taxon>
        <taxon>Dikarya</taxon>
        <taxon>Ascomycota</taxon>
        <taxon>Pezizomycotina</taxon>
        <taxon>Dothideomycetes</taxon>
        <taxon>Dothideomycetidae</taxon>
        <taxon>Mycosphaerellales</taxon>
        <taxon>Teratosphaeriaceae</taxon>
        <taxon>Baudoinia</taxon>
    </lineage>
</organism>
<dbReference type="Gene3D" id="3.30.1130.10">
    <property type="match status" value="2"/>
</dbReference>
<dbReference type="Pfam" id="PF02152">
    <property type="entry name" value="FolB"/>
    <property type="match status" value="1"/>
</dbReference>
<dbReference type="GeneID" id="19116154"/>
<dbReference type="SMART" id="SM00905">
    <property type="entry name" value="FolB"/>
    <property type="match status" value="1"/>
</dbReference>
<dbReference type="KEGG" id="bcom:BAUCODRAFT_64347"/>
<feature type="domain" description="Dihydroneopterin aldolase/epimerase" evidence="2">
    <location>
        <begin position="160"/>
        <end position="278"/>
    </location>
</feature>
<name>M2MSG2_BAUPA</name>
<dbReference type="RefSeq" id="XP_007673146.1">
    <property type="nucleotide sequence ID" value="XM_007674956.1"/>
</dbReference>
<reference evidence="3 4" key="1">
    <citation type="journal article" date="2012" name="PLoS Pathog.">
        <title>Diverse lifestyles and strategies of plant pathogenesis encoded in the genomes of eighteen Dothideomycetes fungi.</title>
        <authorList>
            <person name="Ohm R.A."/>
            <person name="Feau N."/>
            <person name="Henrissat B."/>
            <person name="Schoch C.L."/>
            <person name="Horwitz B.A."/>
            <person name="Barry K.W."/>
            <person name="Condon B.J."/>
            <person name="Copeland A.C."/>
            <person name="Dhillon B."/>
            <person name="Glaser F."/>
            <person name="Hesse C.N."/>
            <person name="Kosti I."/>
            <person name="LaButti K."/>
            <person name="Lindquist E.A."/>
            <person name="Lucas S."/>
            <person name="Salamov A.A."/>
            <person name="Bradshaw R.E."/>
            <person name="Ciuffetti L."/>
            <person name="Hamelin R.C."/>
            <person name="Kema G.H.J."/>
            <person name="Lawrence C."/>
            <person name="Scott J.A."/>
            <person name="Spatafora J.W."/>
            <person name="Turgeon B.G."/>
            <person name="de Wit P.J.G.M."/>
            <person name="Zhong S."/>
            <person name="Goodwin S.B."/>
            <person name="Grigoriev I.V."/>
        </authorList>
    </citation>
    <scope>NUCLEOTIDE SEQUENCE [LARGE SCALE GENOMIC DNA]</scope>
    <source>
        <strain evidence="3 4">UAMH 10762</strain>
    </source>
</reference>
<dbReference type="GO" id="GO:0046656">
    <property type="term" value="P:folic acid biosynthetic process"/>
    <property type="evidence" value="ECO:0007669"/>
    <property type="project" value="UniProtKB-KW"/>
</dbReference>
<keyword evidence="4" id="KW-1185">Reference proteome</keyword>
<protein>
    <recommendedName>
        <fullName evidence="2">Dihydroneopterin aldolase/epimerase domain-containing protein</fullName>
    </recommendedName>
</protein>
<dbReference type="OMA" id="PCLIGVN"/>
<dbReference type="Proteomes" id="UP000011761">
    <property type="component" value="Unassembled WGS sequence"/>
</dbReference>
<keyword evidence="1" id="KW-0289">Folate biosynthesis</keyword>
<dbReference type="EMBL" id="KB445551">
    <property type="protein sequence ID" value="EMC99811.1"/>
    <property type="molecule type" value="Genomic_DNA"/>
</dbReference>
<dbReference type="InterPro" id="IPR043133">
    <property type="entry name" value="GTP-CH-I_C/QueF"/>
</dbReference>
<dbReference type="SUPFAM" id="SSF55620">
    <property type="entry name" value="Tetrahydrobiopterin biosynthesis enzymes-like"/>
    <property type="match status" value="1"/>
</dbReference>
<dbReference type="GO" id="GO:0004150">
    <property type="term" value="F:dihydroneopterin aldolase activity"/>
    <property type="evidence" value="ECO:0007669"/>
    <property type="project" value="InterPro"/>
</dbReference>
<accession>M2MSG2</accession>
<evidence type="ECO:0000256" key="1">
    <source>
        <dbReference type="ARBA" id="ARBA00022909"/>
    </source>
</evidence>
<dbReference type="HOGENOM" id="CLU_062068_0_0_1"/>
<dbReference type="STRING" id="717646.M2MSG2"/>